<proteinExistence type="inferred from homology"/>
<dbReference type="HAMAP" id="MF_01025">
    <property type="entry name" value="LeuA_type1"/>
    <property type="match status" value="1"/>
</dbReference>
<dbReference type="GO" id="GO:0005737">
    <property type="term" value="C:cytoplasm"/>
    <property type="evidence" value="ECO:0007669"/>
    <property type="project" value="UniProtKB-UniRule"/>
</dbReference>
<name>A0AAJ6CVE9_9CHLR</name>
<organism evidence="14 15">
    <name type="scientific">Candidatus Lucifugimonas marina</name>
    <dbReference type="NCBI Taxonomy" id="3038979"/>
    <lineage>
        <taxon>Bacteria</taxon>
        <taxon>Bacillati</taxon>
        <taxon>Chloroflexota</taxon>
        <taxon>Dehalococcoidia</taxon>
        <taxon>SAR202 cluster</taxon>
        <taxon>Candidatus Lucifugimonadales</taxon>
        <taxon>Candidatus Lucifugimonadaceae</taxon>
        <taxon>Candidatus Lucifugimonas</taxon>
    </lineage>
</organism>
<dbReference type="NCBIfam" id="TIGR00973">
    <property type="entry name" value="leuA_bact"/>
    <property type="match status" value="1"/>
</dbReference>
<keyword evidence="6 11" id="KW-0028">Amino-acid biosynthesis</keyword>
<protein>
    <recommendedName>
        <fullName evidence="4 11">2-isopropylmalate synthase</fullName>
        <ecNumber evidence="3 11">2.3.3.13</ecNumber>
    </recommendedName>
    <alternativeName>
        <fullName evidence="11">Alpha-IPM synthase</fullName>
    </alternativeName>
    <alternativeName>
        <fullName evidence="11">Alpha-isopropylmalate synthase</fullName>
    </alternativeName>
</protein>
<comment type="similarity">
    <text evidence="2 11">Belongs to the alpha-IPM synthase/homocitrate synthase family. LeuA type 1 subfamily.</text>
</comment>
<dbReference type="EC" id="2.3.3.13" evidence="3 11"/>
<dbReference type="Gene3D" id="1.10.238.260">
    <property type="match status" value="1"/>
</dbReference>
<feature type="region of interest" description="Regulatory domain" evidence="11">
    <location>
        <begin position="399"/>
        <end position="522"/>
    </location>
</feature>
<dbReference type="SMART" id="SM00917">
    <property type="entry name" value="LeuA_dimer"/>
    <property type="match status" value="1"/>
</dbReference>
<dbReference type="Pfam" id="PF22617">
    <property type="entry name" value="HCS_D2"/>
    <property type="match status" value="1"/>
</dbReference>
<evidence type="ECO:0000256" key="6">
    <source>
        <dbReference type="ARBA" id="ARBA00022605"/>
    </source>
</evidence>
<evidence type="ECO:0000256" key="9">
    <source>
        <dbReference type="ARBA" id="ARBA00023211"/>
    </source>
</evidence>
<dbReference type="PANTHER" id="PTHR10277">
    <property type="entry name" value="HOMOCITRATE SYNTHASE-RELATED"/>
    <property type="match status" value="1"/>
</dbReference>
<keyword evidence="5 11" id="KW-0432">Leucine biosynthesis</keyword>
<dbReference type="SUPFAM" id="SSF110921">
    <property type="entry name" value="2-isopropylmalate synthase LeuA, allosteric (dimerisation) domain"/>
    <property type="match status" value="1"/>
</dbReference>
<dbReference type="FunFam" id="3.20.20.70:FF:000010">
    <property type="entry name" value="2-isopropylmalate synthase"/>
    <property type="match status" value="1"/>
</dbReference>
<dbReference type="Pfam" id="PF00682">
    <property type="entry name" value="HMGL-like"/>
    <property type="match status" value="1"/>
</dbReference>
<dbReference type="FunFam" id="1.10.238.260:FF:000001">
    <property type="entry name" value="2-isopropylmalate synthase"/>
    <property type="match status" value="1"/>
</dbReference>
<accession>A0AAJ6CVE9</accession>
<evidence type="ECO:0000256" key="3">
    <source>
        <dbReference type="ARBA" id="ARBA00012973"/>
    </source>
</evidence>
<sequence length="522" mass="55920">MAQQSGTEDKVIIFDTTLRDGEQSAGAGLTVEEKLRIAHQLNKLGVDVIEAGFAGSSPGDFEAVRRIANEVKGPVITSLARAVKADIDAAGKALEGVENARIHTFLSASDIHLMHQMRKDREAIMDMAVNAVAHAKTYVDDVEFSPMDASRTEPEYLYAMVEAVIKAGATTVNIPDTVGYSTPEEFGALIRGIKENVPNIDEAVISVHCHNDLGMSSANSLAAIENGARQVEGCINGLGERAGNAALEEVIMAIETRPDHYKVDTNINSTEIGNSSRMVSSIFGIPVQANKAIVGQNAFRHSSGIHQDGFLKERTTFEIMEPETVGWRGQAIVLGKLSGRAGLRSRLHELGYDLSDEELANVFTAFKDLADNKREVTDVDLEALMSEQHRFVDTDRTYKVGSVHVVCGNDTEPEAKLTLDCPDGETRTVESKGTGPVDAVCKAIDSVVDLDIELTEFAVSAVTEGIDSLGEVTIRVAKDGSVYSGRGSDSDIVVASAKAYVNAINRLITIGVQDRSASTGAV</sequence>
<evidence type="ECO:0000256" key="11">
    <source>
        <dbReference type="HAMAP-Rule" id="MF_01025"/>
    </source>
</evidence>
<keyword evidence="11" id="KW-0963">Cytoplasm</keyword>
<dbReference type="InterPro" id="IPR002034">
    <property type="entry name" value="AIPM/Hcit_synth_CS"/>
</dbReference>
<dbReference type="FunFam" id="3.30.160.270:FF:000003">
    <property type="entry name" value="2-isopropylmalate synthase"/>
    <property type="match status" value="1"/>
</dbReference>
<reference evidence="14" key="2">
    <citation type="journal article" date="2023" name="Nat. Commun.">
        <title>Cultivation of marine bacteria of the SAR202 clade.</title>
        <authorList>
            <person name="Lim Y."/>
            <person name="Seo J.H."/>
            <person name="Giovannoni S.J."/>
            <person name="Kang I."/>
            <person name="Cho J.C."/>
        </authorList>
    </citation>
    <scope>NUCLEOTIDE SEQUENCE</scope>
    <source>
        <strain evidence="14">JH1073</strain>
    </source>
</reference>
<dbReference type="Proteomes" id="UP001219901">
    <property type="component" value="Chromosome"/>
</dbReference>
<dbReference type="CDD" id="cd07940">
    <property type="entry name" value="DRE_TIM_IPMS"/>
    <property type="match status" value="1"/>
</dbReference>
<feature type="binding site" evidence="11">
    <location>
        <position position="20"/>
    </location>
    <ligand>
        <name>Mn(2+)</name>
        <dbReference type="ChEBI" id="CHEBI:29035"/>
    </ligand>
</feature>
<dbReference type="EMBL" id="CP046147">
    <property type="protein sequence ID" value="WFG40114.1"/>
    <property type="molecule type" value="Genomic_DNA"/>
</dbReference>
<gene>
    <name evidence="11" type="primary">leuA</name>
    <name evidence="13" type="ORF">GKO46_10590</name>
    <name evidence="14" type="ORF">GKO48_10950</name>
</gene>
<dbReference type="GO" id="GO:0003985">
    <property type="term" value="F:acetyl-CoA C-acetyltransferase activity"/>
    <property type="evidence" value="ECO:0007669"/>
    <property type="project" value="UniProtKB-UniRule"/>
</dbReference>
<feature type="binding site" evidence="11">
    <location>
        <position position="244"/>
    </location>
    <ligand>
        <name>Mn(2+)</name>
        <dbReference type="ChEBI" id="CHEBI:29035"/>
    </ligand>
</feature>
<reference evidence="15" key="3">
    <citation type="submission" date="2023-06" db="EMBL/GenBank/DDBJ databases">
        <title>Pangenomics reveal diversification of enzyme families and niche specialization in globally abundant SAR202 bacteria.</title>
        <authorList>
            <person name="Saw J.H.W."/>
        </authorList>
    </citation>
    <scope>NUCLEOTIDE SEQUENCE [LARGE SCALE GENOMIC DNA]</scope>
    <source>
        <strain evidence="15">JH1073</strain>
    </source>
</reference>
<dbReference type="PROSITE" id="PS00816">
    <property type="entry name" value="AIPM_HOMOCIT_SYNTH_2"/>
    <property type="match status" value="1"/>
</dbReference>
<evidence type="ECO:0000313" key="14">
    <source>
        <dbReference type="EMBL" id="WFG40114.1"/>
    </source>
</evidence>
<keyword evidence="8 11" id="KW-0479">Metal-binding</keyword>
<dbReference type="GO" id="GO:0030145">
    <property type="term" value="F:manganese ion binding"/>
    <property type="evidence" value="ECO:0007669"/>
    <property type="project" value="UniProtKB-UniRule"/>
</dbReference>
<dbReference type="InterPro" id="IPR000891">
    <property type="entry name" value="PYR_CT"/>
</dbReference>
<evidence type="ECO:0000313" key="15">
    <source>
        <dbReference type="Proteomes" id="UP001219901"/>
    </source>
</evidence>
<evidence type="ECO:0000313" key="16">
    <source>
        <dbReference type="Proteomes" id="UP001321249"/>
    </source>
</evidence>
<dbReference type="GO" id="GO:0003852">
    <property type="term" value="F:2-isopropylmalate synthase activity"/>
    <property type="evidence" value="ECO:0007669"/>
    <property type="project" value="UniProtKB-UniRule"/>
</dbReference>
<dbReference type="InterPro" id="IPR013785">
    <property type="entry name" value="Aldolase_TIM"/>
</dbReference>
<dbReference type="InterPro" id="IPR054691">
    <property type="entry name" value="LeuA/HCS_post-cat"/>
</dbReference>
<keyword evidence="15" id="KW-1185">Reference proteome</keyword>
<dbReference type="InterPro" id="IPR005671">
    <property type="entry name" value="LeuA_bact_synth"/>
</dbReference>
<keyword evidence="9 11" id="KW-0464">Manganese</keyword>
<dbReference type="InterPro" id="IPR050073">
    <property type="entry name" value="2-IPM_HCS-like"/>
</dbReference>
<dbReference type="AlphaFoldDB" id="A0AAJ6CVE9"/>
<evidence type="ECO:0000313" key="13">
    <source>
        <dbReference type="EMBL" id="MDG0867511.1"/>
    </source>
</evidence>
<dbReference type="InterPro" id="IPR036230">
    <property type="entry name" value="LeuA_allosteric_dom_sf"/>
</dbReference>
<feature type="domain" description="Pyruvate carboxyltransferase" evidence="12">
    <location>
        <begin position="11"/>
        <end position="273"/>
    </location>
</feature>
<dbReference type="PROSITE" id="PS50991">
    <property type="entry name" value="PYR_CT"/>
    <property type="match status" value="1"/>
</dbReference>
<evidence type="ECO:0000256" key="2">
    <source>
        <dbReference type="ARBA" id="ARBA00009396"/>
    </source>
</evidence>
<comment type="function">
    <text evidence="11">Catalyzes the condensation of the acetyl group of acetyl-CoA with 3-methyl-2-oxobutanoate (2-ketoisovalerate) to form 3-carboxy-3-hydroxy-4-methylpentanoate (2-isopropylmalate).</text>
</comment>
<dbReference type="RefSeq" id="WP_342825945.1">
    <property type="nucleotide sequence ID" value="NZ_CP046146.1"/>
</dbReference>
<evidence type="ECO:0000256" key="1">
    <source>
        <dbReference type="ARBA" id="ARBA00004689"/>
    </source>
</evidence>
<dbReference type="Proteomes" id="UP001321249">
    <property type="component" value="Unassembled WGS sequence"/>
</dbReference>
<reference evidence="15 16" key="1">
    <citation type="submission" date="2019-11" db="EMBL/GenBank/DDBJ databases">
        <authorList>
            <person name="Cho J.-C."/>
        </authorList>
    </citation>
    <scope>NUCLEOTIDE SEQUENCE [LARGE SCALE GENOMIC DNA]</scope>
    <source>
        <strain evidence="14 15">JH1073</strain>
        <strain evidence="13 16">JH702</strain>
    </source>
</reference>
<evidence type="ECO:0000256" key="4">
    <source>
        <dbReference type="ARBA" id="ARBA00018198"/>
    </source>
</evidence>
<dbReference type="Gene3D" id="3.20.20.70">
    <property type="entry name" value="Aldolase class I"/>
    <property type="match status" value="1"/>
</dbReference>
<comment type="pathway">
    <text evidence="1 11">Amino-acid biosynthesis; L-leucine biosynthesis; L-leucine from 3-methyl-2-oxobutanoate: step 1/4.</text>
</comment>
<dbReference type="Gene3D" id="3.30.160.270">
    <property type="match status" value="1"/>
</dbReference>
<evidence type="ECO:0000256" key="5">
    <source>
        <dbReference type="ARBA" id="ARBA00022430"/>
    </source>
</evidence>
<keyword evidence="7 11" id="KW-0808">Transferase</keyword>
<comment type="cofactor">
    <cofactor evidence="11">
        <name>Mn(2+)</name>
        <dbReference type="ChEBI" id="CHEBI:29035"/>
    </cofactor>
</comment>
<dbReference type="Pfam" id="PF08502">
    <property type="entry name" value="LeuA_dimer"/>
    <property type="match status" value="1"/>
</dbReference>
<dbReference type="NCBIfam" id="NF002086">
    <property type="entry name" value="PRK00915.1-3"/>
    <property type="match status" value="1"/>
</dbReference>
<feature type="binding site" evidence="11">
    <location>
        <position position="208"/>
    </location>
    <ligand>
        <name>Mn(2+)</name>
        <dbReference type="ChEBI" id="CHEBI:29035"/>
    </ligand>
</feature>
<evidence type="ECO:0000256" key="8">
    <source>
        <dbReference type="ARBA" id="ARBA00022723"/>
    </source>
</evidence>
<keyword evidence="14" id="KW-0012">Acyltransferase</keyword>
<evidence type="ECO:0000259" key="12">
    <source>
        <dbReference type="PROSITE" id="PS50991"/>
    </source>
</evidence>
<feature type="binding site" evidence="11">
    <location>
        <position position="210"/>
    </location>
    <ligand>
        <name>Mn(2+)</name>
        <dbReference type="ChEBI" id="CHEBI:29035"/>
    </ligand>
</feature>
<evidence type="ECO:0000256" key="7">
    <source>
        <dbReference type="ARBA" id="ARBA00022679"/>
    </source>
</evidence>
<dbReference type="PANTHER" id="PTHR10277:SF9">
    <property type="entry name" value="2-ISOPROPYLMALATE SYNTHASE 1, CHLOROPLASTIC-RELATED"/>
    <property type="match status" value="1"/>
</dbReference>
<dbReference type="SUPFAM" id="SSF51569">
    <property type="entry name" value="Aldolase"/>
    <property type="match status" value="1"/>
</dbReference>
<dbReference type="PROSITE" id="PS00815">
    <property type="entry name" value="AIPM_HOMOCIT_SYNTH_1"/>
    <property type="match status" value="1"/>
</dbReference>
<keyword evidence="10 11" id="KW-0100">Branched-chain amino acid biosynthesis</keyword>
<evidence type="ECO:0000256" key="10">
    <source>
        <dbReference type="ARBA" id="ARBA00023304"/>
    </source>
</evidence>
<comment type="catalytic activity">
    <reaction evidence="11">
        <text>3-methyl-2-oxobutanoate + acetyl-CoA + H2O = (2S)-2-isopropylmalate + CoA + H(+)</text>
        <dbReference type="Rhea" id="RHEA:21524"/>
        <dbReference type="ChEBI" id="CHEBI:1178"/>
        <dbReference type="ChEBI" id="CHEBI:11851"/>
        <dbReference type="ChEBI" id="CHEBI:15377"/>
        <dbReference type="ChEBI" id="CHEBI:15378"/>
        <dbReference type="ChEBI" id="CHEBI:57287"/>
        <dbReference type="ChEBI" id="CHEBI:57288"/>
        <dbReference type="EC" id="2.3.3.13"/>
    </reaction>
</comment>
<dbReference type="InterPro" id="IPR013709">
    <property type="entry name" value="2-isopropylmalate_synth_dimer"/>
</dbReference>
<dbReference type="EMBL" id="WMBE01000003">
    <property type="protein sequence ID" value="MDG0867511.1"/>
    <property type="molecule type" value="Genomic_DNA"/>
</dbReference>
<comment type="subunit">
    <text evidence="11">Homodimer.</text>
</comment>
<dbReference type="GO" id="GO:0009098">
    <property type="term" value="P:L-leucine biosynthetic process"/>
    <property type="evidence" value="ECO:0007669"/>
    <property type="project" value="UniProtKB-UniRule"/>
</dbReference>